<evidence type="ECO:0000313" key="1">
    <source>
        <dbReference type="EMBL" id="KAI2391228.1"/>
    </source>
</evidence>
<proteinExistence type="predicted"/>
<protein>
    <submittedName>
        <fullName evidence="1">Uncharacterized protein</fullName>
    </submittedName>
</protein>
<accession>A0ACB8V328</accession>
<dbReference type="EMBL" id="JALBCA010000013">
    <property type="protein sequence ID" value="KAI2391228.1"/>
    <property type="molecule type" value="Genomic_DNA"/>
</dbReference>
<name>A0ACB8V328_9EURO</name>
<sequence>MGPLTQALATLLVFQAPLSFATPIHEPCAKVAAIQLKQKEANPTRTRFEVPAHIALSCLKSIPFNQKNALSFLDGVPSFWDWQSTKDFLPNPPKGYQVPGTDFLKGLAKIRAKAATNGYRGEYEFQVELDALARTVKDGHVNMAMDVITIFTFLRSKIGPIVSISEDGKSMPKIFSFNDLKGRTEKPSAIKTIDHKDATQWLRDYSYQGTSQDPDALFNSLLYRLPPTKSSSGGSFLGSLSISTGPYTKLGFENGTMTKYENVATFAADFTRVKDGASFYENFCNITLPDARRTEIFEEDSNKFYVGDDMFEVADVEDPHEPMEPVVKTRDGQVAGYFLGGEHSNTAVLTFRSFSSKTVAGIREFSQAIETFLDQCRSAKKQKLIVDVSGNGGGVIFLGYEAFKHLLPYGKITTPMNLPATEQFDTVGRIVTDLINNPKASPELVRAEKNRLFDTNTYVNSDYKKFKSWAEYFGPEGVGHYNFTLPAFWDFENVPASMNSGGIVVYGHATRPVKAPQPFGIEDIVLLTDGICASTCAVFADLLNRHGVKSIAISGNPRPNRMQAVGGVKGAQVLSYRALWNVAARTLTRYITPEQLEKMKGNKLVEMFEKGRHVLPRLLRTGEGGRINYRNAIYTEDKDRIPRQFIYEPADCKVWFTRDTVLDPLKWWGSIAKTWWGRRGECPMGGPNSPS</sequence>
<reference evidence="1" key="1">
    <citation type="journal article" date="2022" name="bioRxiv">
        <title>Population genetic analysis of Ophidiomyces ophidiicola, the causative agent of snake fungal disease, indicates recent introductions to the USA.</title>
        <authorList>
            <person name="Ladner J.T."/>
            <person name="Palmer J.M."/>
            <person name="Ettinger C.L."/>
            <person name="Stajich J.E."/>
            <person name="Farrell T.M."/>
            <person name="Glorioso B.M."/>
            <person name="Lawson B."/>
            <person name="Price S.J."/>
            <person name="Stengle A.G."/>
            <person name="Grear D.A."/>
            <person name="Lorch J.M."/>
        </authorList>
    </citation>
    <scope>NUCLEOTIDE SEQUENCE</scope>
    <source>
        <strain evidence="1">NWHC 24266-5</strain>
    </source>
</reference>
<organism evidence="1">
    <name type="scientific">Ophidiomyces ophidiicola</name>
    <dbReference type="NCBI Taxonomy" id="1387563"/>
    <lineage>
        <taxon>Eukaryota</taxon>
        <taxon>Fungi</taxon>
        <taxon>Dikarya</taxon>
        <taxon>Ascomycota</taxon>
        <taxon>Pezizomycotina</taxon>
        <taxon>Eurotiomycetes</taxon>
        <taxon>Eurotiomycetidae</taxon>
        <taxon>Onygenales</taxon>
        <taxon>Onygenaceae</taxon>
        <taxon>Ophidiomyces</taxon>
    </lineage>
</organism>
<comment type="caution">
    <text evidence="1">The sequence shown here is derived from an EMBL/GenBank/DDBJ whole genome shotgun (WGS) entry which is preliminary data.</text>
</comment>
<gene>
    <name evidence="1" type="ORF">LOY88_001302</name>
</gene>